<evidence type="ECO:0000259" key="4">
    <source>
        <dbReference type="PROSITE" id="PS50932"/>
    </source>
</evidence>
<dbReference type="GO" id="GO:0000976">
    <property type="term" value="F:transcription cis-regulatory region binding"/>
    <property type="evidence" value="ECO:0007669"/>
    <property type="project" value="TreeGrafter"/>
</dbReference>
<reference evidence="5 6" key="1">
    <citation type="submission" date="2019-09" db="EMBL/GenBank/DDBJ databases">
        <title>Whole genome sequences of isolates from the Mars Exploration Rovers.</title>
        <authorList>
            <person name="Seuylemezian A."/>
            <person name="Vaishampayan P."/>
        </authorList>
    </citation>
    <scope>NUCLEOTIDE SEQUENCE [LARGE SCALE GENOMIC DNA]</scope>
    <source>
        <strain evidence="5 6">MER_TA_151</strain>
    </source>
</reference>
<dbReference type="SUPFAM" id="SSF47413">
    <property type="entry name" value="lambda repressor-like DNA-binding domains"/>
    <property type="match status" value="1"/>
</dbReference>
<organism evidence="5 6">
    <name type="scientific">Niallia endozanthoxylica</name>
    <dbReference type="NCBI Taxonomy" id="2036016"/>
    <lineage>
        <taxon>Bacteria</taxon>
        <taxon>Bacillati</taxon>
        <taxon>Bacillota</taxon>
        <taxon>Bacilli</taxon>
        <taxon>Bacillales</taxon>
        <taxon>Bacillaceae</taxon>
        <taxon>Niallia</taxon>
    </lineage>
</organism>
<gene>
    <name evidence="5" type="ORF">F4V44_06470</name>
</gene>
<keyword evidence="6" id="KW-1185">Reference proteome</keyword>
<evidence type="ECO:0000256" key="1">
    <source>
        <dbReference type="ARBA" id="ARBA00023015"/>
    </source>
</evidence>
<dbReference type="PANTHER" id="PTHR30146">
    <property type="entry name" value="LACI-RELATED TRANSCRIPTIONAL REPRESSOR"/>
    <property type="match status" value="1"/>
</dbReference>
<dbReference type="Pfam" id="PF00532">
    <property type="entry name" value="Peripla_BP_1"/>
    <property type="match status" value="1"/>
</dbReference>
<comment type="caution">
    <text evidence="5">The sequence shown here is derived from an EMBL/GenBank/DDBJ whole genome shotgun (WGS) entry which is preliminary data.</text>
</comment>
<dbReference type="GO" id="GO:0003700">
    <property type="term" value="F:DNA-binding transcription factor activity"/>
    <property type="evidence" value="ECO:0007669"/>
    <property type="project" value="TreeGrafter"/>
</dbReference>
<dbReference type="PRINTS" id="PR00036">
    <property type="entry name" value="HTHLACI"/>
</dbReference>
<keyword evidence="3" id="KW-0804">Transcription</keyword>
<dbReference type="SUPFAM" id="SSF53822">
    <property type="entry name" value="Periplasmic binding protein-like I"/>
    <property type="match status" value="1"/>
</dbReference>
<dbReference type="InterPro" id="IPR010982">
    <property type="entry name" value="Lambda_DNA-bd_dom_sf"/>
</dbReference>
<name>A0A5J5HY99_9BACI</name>
<dbReference type="PROSITE" id="PS50932">
    <property type="entry name" value="HTH_LACI_2"/>
    <property type="match status" value="1"/>
</dbReference>
<dbReference type="OrthoDB" id="9798934at2"/>
<dbReference type="PANTHER" id="PTHR30146:SF105">
    <property type="entry name" value="CATABOLITE CONTROL PROTEIN B"/>
    <property type="match status" value="1"/>
</dbReference>
<feature type="domain" description="HTH lacI-type" evidence="4">
    <location>
        <begin position="2"/>
        <end position="56"/>
    </location>
</feature>
<dbReference type="Pfam" id="PF00356">
    <property type="entry name" value="LacI"/>
    <property type="match status" value="1"/>
</dbReference>
<evidence type="ECO:0000256" key="2">
    <source>
        <dbReference type="ARBA" id="ARBA00023125"/>
    </source>
</evidence>
<dbReference type="RefSeq" id="WP_150439188.1">
    <property type="nucleotide sequence ID" value="NZ_VYKL01000014.1"/>
</dbReference>
<keyword evidence="1" id="KW-0805">Transcription regulation</keyword>
<evidence type="ECO:0000313" key="5">
    <source>
        <dbReference type="EMBL" id="KAA9026960.1"/>
    </source>
</evidence>
<dbReference type="Gene3D" id="3.40.50.2300">
    <property type="match status" value="2"/>
</dbReference>
<protein>
    <submittedName>
        <fullName evidence="5">LacI family DNA-binding transcriptional regulator</fullName>
    </submittedName>
</protein>
<dbReference type="SMART" id="SM00354">
    <property type="entry name" value="HTH_LACI"/>
    <property type="match status" value="1"/>
</dbReference>
<evidence type="ECO:0000313" key="6">
    <source>
        <dbReference type="Proteomes" id="UP000326671"/>
    </source>
</evidence>
<accession>A0A5J5HY99</accession>
<dbReference type="InterPro" id="IPR000843">
    <property type="entry name" value="HTH_LacI"/>
</dbReference>
<dbReference type="CDD" id="cd06286">
    <property type="entry name" value="PBP1_CcpB-like"/>
    <property type="match status" value="1"/>
</dbReference>
<dbReference type="PROSITE" id="PS00356">
    <property type="entry name" value="HTH_LACI_1"/>
    <property type="match status" value="1"/>
</dbReference>
<dbReference type="InterPro" id="IPR001761">
    <property type="entry name" value="Peripla_BP/Lac1_sug-bd_dom"/>
</dbReference>
<evidence type="ECO:0000256" key="3">
    <source>
        <dbReference type="ARBA" id="ARBA00023163"/>
    </source>
</evidence>
<sequence length="320" mass="36412">MANIKDIAKMAGVSVTTVSRVLNNHPYVSEEKRKAVKHAMEACNYQPNLNAVHLSKGETFLIGVVIPFTNHPYFGLLVEGIANEAVKNNYKLILFQTNYEEEREIEALKMLQYKQIDALIICSRKCTWNTIEEYAAYGPIVLCEDSRGKNVSSIYIDHYQTFSKALAYLHNKGHQKIGYCVGRRSGANSKLRGKAYKDFLRERKEPFNHEYVFYDCLKFEDGVQVVQELMKMSSPPTALLVTSDMVAAGMITYCKEIGVKVPEELAIMGFDNQPIAKIMHITTMELPLVEMGRKLFLQAIDNKESSHEEIKVKLIERKTV</sequence>
<dbReference type="AlphaFoldDB" id="A0A5J5HY99"/>
<dbReference type="Gene3D" id="1.10.260.40">
    <property type="entry name" value="lambda repressor-like DNA-binding domains"/>
    <property type="match status" value="1"/>
</dbReference>
<proteinExistence type="predicted"/>
<dbReference type="EMBL" id="VYKL01000014">
    <property type="protein sequence ID" value="KAA9026960.1"/>
    <property type="molecule type" value="Genomic_DNA"/>
</dbReference>
<dbReference type="CDD" id="cd01392">
    <property type="entry name" value="HTH_LacI"/>
    <property type="match status" value="1"/>
</dbReference>
<dbReference type="InterPro" id="IPR028082">
    <property type="entry name" value="Peripla_BP_I"/>
</dbReference>
<dbReference type="Proteomes" id="UP000326671">
    <property type="component" value="Unassembled WGS sequence"/>
</dbReference>
<keyword evidence="2 5" id="KW-0238">DNA-binding</keyword>